<keyword evidence="7" id="KW-0238">DNA-binding</keyword>
<dbReference type="PROSITE" id="PS50944">
    <property type="entry name" value="HTH_DTXR"/>
    <property type="match status" value="1"/>
</dbReference>
<dbReference type="Gene3D" id="1.10.60.10">
    <property type="entry name" value="Iron dependent repressor, metal binding and dimerisation domain"/>
    <property type="match status" value="1"/>
</dbReference>
<sequence length="157" mass="18074">MSNKTDLEFRTVRGYQLINQQEGHLTPAMEDYLEMAYRLCLQHGYTRVGTISEELHVKPSSASKMVSRLVDLGYLEYDRYESILLTKKGRERGAYLLDRHNTVAKFLQLIGCQEPLEETELIEHSVSPSTLSLLNALLAFFQSNSCILQSYEDYKKT</sequence>
<dbReference type="Pfam" id="PF01325">
    <property type="entry name" value="Fe_dep_repress"/>
    <property type="match status" value="1"/>
</dbReference>
<dbReference type="Pfam" id="PF02742">
    <property type="entry name" value="Fe_dep_repr_C"/>
    <property type="match status" value="1"/>
</dbReference>
<keyword evidence="9" id="KW-0804">Transcription</keyword>
<comment type="subcellular location">
    <subcellularLocation>
        <location evidence="1">Cytoplasm</location>
    </subcellularLocation>
</comment>
<evidence type="ECO:0000256" key="9">
    <source>
        <dbReference type="ARBA" id="ARBA00023163"/>
    </source>
</evidence>
<gene>
    <name evidence="13" type="ordered locus">Desmer_0531</name>
</gene>
<dbReference type="KEGG" id="dmi:Desmer_0531"/>
<dbReference type="PANTHER" id="PTHR33238">
    <property type="entry name" value="IRON (METAL) DEPENDENT REPRESSOR, DTXR FAMILY"/>
    <property type="match status" value="1"/>
</dbReference>
<keyword evidence="5" id="KW-0678">Repressor</keyword>
<dbReference type="Proteomes" id="UP000005262">
    <property type="component" value="Chromosome"/>
</dbReference>
<dbReference type="InterPro" id="IPR036390">
    <property type="entry name" value="WH_DNA-bd_sf"/>
</dbReference>
<dbReference type="OrthoDB" id="9791355at2"/>
<evidence type="ECO:0000256" key="3">
    <source>
        <dbReference type="ARBA" id="ARBA00011738"/>
    </source>
</evidence>
<evidence type="ECO:0000256" key="8">
    <source>
        <dbReference type="ARBA" id="ARBA00023159"/>
    </source>
</evidence>
<evidence type="ECO:0000256" key="1">
    <source>
        <dbReference type="ARBA" id="ARBA00004496"/>
    </source>
</evidence>
<evidence type="ECO:0000256" key="2">
    <source>
        <dbReference type="ARBA" id="ARBA00007871"/>
    </source>
</evidence>
<evidence type="ECO:0000313" key="14">
    <source>
        <dbReference type="Proteomes" id="UP000005262"/>
    </source>
</evidence>
<keyword evidence="14" id="KW-1185">Reference proteome</keyword>
<dbReference type="SUPFAM" id="SSF47979">
    <property type="entry name" value="Iron-dependent repressor protein, dimerization domain"/>
    <property type="match status" value="1"/>
</dbReference>
<evidence type="ECO:0000259" key="12">
    <source>
        <dbReference type="PROSITE" id="PS50944"/>
    </source>
</evidence>
<dbReference type="EMBL" id="CP003629">
    <property type="protein sequence ID" value="AFQ42573.1"/>
    <property type="molecule type" value="Genomic_DNA"/>
</dbReference>
<protein>
    <recommendedName>
        <fullName evidence="11">Manganese transport regulator</fullName>
    </recommendedName>
</protein>
<dbReference type="HOGENOM" id="CLU_069532_3_0_9"/>
<organism evidence="13 14">
    <name type="scientific">Desulfosporosinus meridiei (strain ATCC BAA-275 / DSM 13257 / KCTC 12902 / NCIMB 13706 / S10)</name>
    <dbReference type="NCBI Taxonomy" id="768704"/>
    <lineage>
        <taxon>Bacteria</taxon>
        <taxon>Bacillati</taxon>
        <taxon>Bacillota</taxon>
        <taxon>Clostridia</taxon>
        <taxon>Eubacteriales</taxon>
        <taxon>Desulfitobacteriaceae</taxon>
        <taxon>Desulfosporosinus</taxon>
    </lineage>
</organism>
<accession>J7ITX6</accession>
<proteinExistence type="inferred from homology"/>
<evidence type="ECO:0000313" key="13">
    <source>
        <dbReference type="EMBL" id="AFQ42573.1"/>
    </source>
</evidence>
<dbReference type="eggNOG" id="COG1321">
    <property type="taxonomic scope" value="Bacteria"/>
</dbReference>
<dbReference type="STRING" id="768704.Desmer_0531"/>
<dbReference type="GO" id="GO:0046983">
    <property type="term" value="F:protein dimerization activity"/>
    <property type="evidence" value="ECO:0007669"/>
    <property type="project" value="InterPro"/>
</dbReference>
<reference evidence="13 14" key="1">
    <citation type="journal article" date="2012" name="J. Bacteriol.">
        <title>Complete genome sequences of Desulfosporosinus orientis DSM765T, Desulfosporosinus youngiae DSM17734T, Desulfosporosinus meridiei DSM13257T, and Desulfosporosinus acidiphilus DSM22704T.</title>
        <authorList>
            <person name="Pester M."/>
            <person name="Brambilla E."/>
            <person name="Alazard D."/>
            <person name="Rattei T."/>
            <person name="Weinmaier T."/>
            <person name="Han J."/>
            <person name="Lucas S."/>
            <person name="Lapidus A."/>
            <person name="Cheng J.F."/>
            <person name="Goodwin L."/>
            <person name="Pitluck S."/>
            <person name="Peters L."/>
            <person name="Ovchinnikova G."/>
            <person name="Teshima H."/>
            <person name="Detter J.C."/>
            <person name="Han C.S."/>
            <person name="Tapia R."/>
            <person name="Land M.L."/>
            <person name="Hauser L."/>
            <person name="Kyrpides N.C."/>
            <person name="Ivanova N.N."/>
            <person name="Pagani I."/>
            <person name="Huntmann M."/>
            <person name="Wei C.L."/>
            <person name="Davenport K.W."/>
            <person name="Daligault H."/>
            <person name="Chain P.S."/>
            <person name="Chen A."/>
            <person name="Mavromatis K."/>
            <person name="Markowitz V."/>
            <person name="Szeto E."/>
            <person name="Mikhailova N."/>
            <person name="Pati A."/>
            <person name="Wagner M."/>
            <person name="Woyke T."/>
            <person name="Ollivier B."/>
            <person name="Klenk H.P."/>
            <person name="Spring S."/>
            <person name="Loy A."/>
        </authorList>
    </citation>
    <scope>NUCLEOTIDE SEQUENCE [LARGE SCALE GENOMIC DNA]</scope>
    <source>
        <strain evidence="14">ATCC BAA-275 / DSM 13257 / NCIMB 13706 / S10</strain>
    </source>
</reference>
<dbReference type="GO" id="GO:0046914">
    <property type="term" value="F:transition metal ion binding"/>
    <property type="evidence" value="ECO:0007669"/>
    <property type="project" value="InterPro"/>
</dbReference>
<keyword evidence="6" id="KW-0805">Transcription regulation</keyword>
<dbReference type="RefSeq" id="WP_014901495.1">
    <property type="nucleotide sequence ID" value="NC_018515.1"/>
</dbReference>
<dbReference type="SMART" id="SM00529">
    <property type="entry name" value="HTH_DTXR"/>
    <property type="match status" value="1"/>
</dbReference>
<evidence type="ECO:0000256" key="11">
    <source>
        <dbReference type="ARBA" id="ARBA00032593"/>
    </source>
</evidence>
<dbReference type="InterPro" id="IPR050536">
    <property type="entry name" value="DtxR_MntR_Metal-Reg"/>
</dbReference>
<evidence type="ECO:0000256" key="6">
    <source>
        <dbReference type="ARBA" id="ARBA00023015"/>
    </source>
</evidence>
<evidence type="ECO:0000256" key="10">
    <source>
        <dbReference type="ARBA" id="ARBA00023211"/>
    </source>
</evidence>
<evidence type="ECO:0000256" key="5">
    <source>
        <dbReference type="ARBA" id="ARBA00022491"/>
    </source>
</evidence>
<evidence type="ECO:0000256" key="4">
    <source>
        <dbReference type="ARBA" id="ARBA00022490"/>
    </source>
</evidence>
<dbReference type="AlphaFoldDB" id="J7ITX6"/>
<feature type="domain" description="HTH dtxR-type" evidence="12">
    <location>
        <begin position="25"/>
        <end position="86"/>
    </location>
</feature>
<dbReference type="InterPro" id="IPR036421">
    <property type="entry name" value="Fe_dep_repressor_sf"/>
</dbReference>
<dbReference type="PANTHER" id="PTHR33238:SF11">
    <property type="entry name" value="TRANSCRIPTIONAL REGULATOR MNTR"/>
    <property type="match status" value="1"/>
</dbReference>
<dbReference type="SUPFAM" id="SSF46785">
    <property type="entry name" value="Winged helix' DNA-binding domain"/>
    <property type="match status" value="1"/>
</dbReference>
<dbReference type="InterPro" id="IPR022689">
    <property type="entry name" value="Iron_dep_repressor"/>
</dbReference>
<dbReference type="GO" id="GO:0003700">
    <property type="term" value="F:DNA-binding transcription factor activity"/>
    <property type="evidence" value="ECO:0007669"/>
    <property type="project" value="InterPro"/>
</dbReference>
<dbReference type="GO" id="GO:0003677">
    <property type="term" value="F:DNA binding"/>
    <property type="evidence" value="ECO:0007669"/>
    <property type="project" value="UniProtKB-KW"/>
</dbReference>
<reference evidence="14" key="2">
    <citation type="submission" date="2012-08" db="EMBL/GenBank/DDBJ databases">
        <title>Finished genome of Desulfosporosinus meridiei DSM 13257.</title>
        <authorList>
            <person name="Huntemann M."/>
            <person name="Wei C.-L."/>
            <person name="Han J."/>
            <person name="Detter J.C."/>
            <person name="Han C."/>
            <person name="Davenport K."/>
            <person name="Daligault H."/>
            <person name="Erkkila T."/>
            <person name="Gu W."/>
            <person name="Munk A.C.C."/>
            <person name="Teshima H."/>
            <person name="Xu Y."/>
            <person name="Chain P."/>
            <person name="Tapia R."/>
            <person name="Chen A."/>
            <person name="Krypides N."/>
            <person name="Mavromatis K."/>
            <person name="Markowitz V."/>
            <person name="Szeto E."/>
            <person name="Ivanova N."/>
            <person name="Mikhailova N."/>
            <person name="Ovchinnikova G."/>
            <person name="Pagani I."/>
            <person name="Pati A."/>
            <person name="Goodwin L."/>
            <person name="Peters L."/>
            <person name="Pitluck S."/>
            <person name="Woyke T."/>
            <person name="Pester M."/>
            <person name="Spring S."/>
            <person name="Ollivier B."/>
            <person name="Rattei T."/>
            <person name="Klenk H.-P."/>
            <person name="Wagner M."/>
            <person name="Loy A."/>
        </authorList>
    </citation>
    <scope>NUCLEOTIDE SEQUENCE [LARGE SCALE GENOMIC DNA]</scope>
    <source>
        <strain evidence="14">ATCC BAA-275 / DSM 13257 / NCIMB 13706 / S10</strain>
    </source>
</reference>
<keyword evidence="10" id="KW-0464">Manganese</keyword>
<dbReference type="GO" id="GO:0005737">
    <property type="term" value="C:cytoplasm"/>
    <property type="evidence" value="ECO:0007669"/>
    <property type="project" value="UniProtKB-SubCell"/>
</dbReference>
<dbReference type="Gene3D" id="1.10.10.10">
    <property type="entry name" value="Winged helix-like DNA-binding domain superfamily/Winged helix DNA-binding domain"/>
    <property type="match status" value="1"/>
</dbReference>
<dbReference type="InterPro" id="IPR022687">
    <property type="entry name" value="HTH_DTXR"/>
</dbReference>
<name>J7ITX6_DESMD</name>
<comment type="subunit">
    <text evidence="3">Homodimer.</text>
</comment>
<evidence type="ECO:0000256" key="7">
    <source>
        <dbReference type="ARBA" id="ARBA00023125"/>
    </source>
</evidence>
<dbReference type="InterPro" id="IPR001367">
    <property type="entry name" value="Fe_dep_repressor"/>
</dbReference>
<dbReference type="InterPro" id="IPR036388">
    <property type="entry name" value="WH-like_DNA-bd_sf"/>
</dbReference>
<keyword evidence="4" id="KW-0963">Cytoplasm</keyword>
<comment type="similarity">
    <text evidence="2">Belongs to the DtxR/MntR family.</text>
</comment>
<keyword evidence="8" id="KW-0010">Activator</keyword>